<comment type="function">
    <text evidence="2">Adapter protein involved in neuronal nitric-oxide (NO) synthesis regulation via its association with nNOS/NOS1. The complex formed with NOS1 and synapsins is necessary for specific NO and synapsin functions at a presynaptic level. Mediates an indirect interaction between NOS1 and RASD1 leading to enhance the ability of NOS1 to activate RASD1. Competes with DLG4 for interaction with NOS1, possibly affecting NOS1 activity by regulating the interaction between NOS1 and DLG4. In kidney podocytes, plays a role in podosomes and filopodia formation through CDC42 activation.</text>
</comment>
<dbReference type="GeneID" id="100935348"/>
<dbReference type="Ensembl" id="ENSSHAT00000012615.2">
    <property type="protein sequence ID" value="ENSSHAP00000012512.2"/>
    <property type="gene ID" value="ENSSHAG00000010712.2"/>
</dbReference>
<dbReference type="PROSITE" id="PS01179">
    <property type="entry name" value="PID"/>
    <property type="match status" value="1"/>
</dbReference>
<dbReference type="SUPFAM" id="SSF50729">
    <property type="entry name" value="PH domain-like"/>
    <property type="match status" value="1"/>
</dbReference>
<organism evidence="8 9">
    <name type="scientific">Sarcophilus harrisii</name>
    <name type="common">Tasmanian devil</name>
    <name type="synonym">Sarcophilus laniarius</name>
    <dbReference type="NCBI Taxonomy" id="9305"/>
    <lineage>
        <taxon>Eukaryota</taxon>
        <taxon>Metazoa</taxon>
        <taxon>Chordata</taxon>
        <taxon>Craniata</taxon>
        <taxon>Vertebrata</taxon>
        <taxon>Euteleostomi</taxon>
        <taxon>Mammalia</taxon>
        <taxon>Metatheria</taxon>
        <taxon>Dasyuromorphia</taxon>
        <taxon>Dasyuridae</taxon>
        <taxon>Sarcophilus</taxon>
    </lineage>
</organism>
<protein>
    <recommendedName>
        <fullName evidence="3">Carboxyl-terminal PDZ ligand of neuronal nitric oxide synthase protein</fullName>
    </recommendedName>
    <alternativeName>
        <fullName evidence="5">C-terminal PDZ ligand of neuronal nitric oxide synthase protein</fullName>
    </alternativeName>
    <alternativeName>
        <fullName evidence="4">Nitric oxide synthase 1 adaptor protein</fullName>
    </alternativeName>
</protein>
<sequence>MPVKNRYNLVDEGCDSRLPLHSEEAFQHGIQFQAKYIGSLDVPRPNSRMEIVATMRRIRCEFKAKNIKKKKVSIVVSVDGVKVILRKMQKRKEWAWEESRTLVMHDPVYRIFYVSHDSQDLKIFSYIARDGTNNSFRCNVFKSKKKSQAIRAVRTVGQAFEVCHKLNLQHPLPSSEAANRQLPEKRSQAAYHLEGRKLREENGADGDSDRAILREQASQAKLEKEGPREVCRCVQDVGAGSAHPASTQPWSPLRSLESSSKSSVMPVTPLLTPHCTRLLHHQLLQQWQQAQVATAQVQLLTDQLAAETAARVEAQARIRQLLLTNRDLLQHMALLGRQLRELEERAWDRHNGGQSLQSFSLSLDRASTLGPRAQRSQDTVGKVSLTLRSEHLPGLSQRKEDSKENEQGGSPSSITTNKDRLLMSPSIPKLHPPPPTLKKRLTKTSLSLDSEPDLGQPSSFGSPDSVSNDTLEEVKAGATQWRLSAATSPPGANDTILHISFSDEDEEDPAIEAHIPA</sequence>
<keyword evidence="9" id="KW-1185">Reference proteome</keyword>
<dbReference type="SMART" id="SM00462">
    <property type="entry name" value="PTB"/>
    <property type="match status" value="1"/>
</dbReference>
<evidence type="ECO:0000256" key="6">
    <source>
        <dbReference type="SAM" id="MobiDB-lite"/>
    </source>
</evidence>
<feature type="compositionally biased region" description="Polar residues" evidence="6">
    <location>
        <begin position="407"/>
        <end position="416"/>
    </location>
</feature>
<dbReference type="Pfam" id="PF00640">
    <property type="entry name" value="PID"/>
    <property type="match status" value="1"/>
</dbReference>
<feature type="compositionally biased region" description="Basic and acidic residues" evidence="6">
    <location>
        <begin position="397"/>
        <end position="406"/>
    </location>
</feature>
<dbReference type="PANTHER" id="PTHR11232:SF80">
    <property type="entry name" value="CARBOXYL-TERMINAL PDZ LIGAND OF NEURONAL NITRIC OXIDE SYNTHASE PROTEIN ISOFORM X1"/>
    <property type="match status" value="1"/>
</dbReference>
<dbReference type="STRING" id="9305.ENSSHAP00000012512"/>
<evidence type="ECO:0000256" key="2">
    <source>
        <dbReference type="ARBA" id="ARBA00054402"/>
    </source>
</evidence>
<dbReference type="InterPro" id="IPR006020">
    <property type="entry name" value="PTB/PI_dom"/>
</dbReference>
<dbReference type="FunFam" id="2.30.29.30:FF:000124">
    <property type="entry name" value="carboxyl-terminal PDZ ligand of neuronal nitric oxide synthase protein-like"/>
    <property type="match status" value="1"/>
</dbReference>
<gene>
    <name evidence="8" type="primary">LOC100935348</name>
</gene>
<dbReference type="HOGENOM" id="CLU_040178_1_0_1"/>
<dbReference type="Gene3D" id="2.30.29.30">
    <property type="entry name" value="Pleckstrin-homology domain (PH domain)/Phosphotyrosine-binding domain (PTB)"/>
    <property type="match status" value="1"/>
</dbReference>
<dbReference type="OrthoDB" id="10030336at2759"/>
<dbReference type="InterPro" id="IPR051133">
    <property type="entry name" value="Adapter_Engulfment-Domain"/>
</dbReference>
<dbReference type="RefSeq" id="XP_023363161.1">
    <property type="nucleotide sequence ID" value="XM_023507393.2"/>
</dbReference>
<dbReference type="GeneTree" id="ENSGT00510000046975"/>
<evidence type="ECO:0000256" key="5">
    <source>
        <dbReference type="ARBA" id="ARBA00075107"/>
    </source>
</evidence>
<feature type="region of interest" description="Disordered" evidence="6">
    <location>
        <begin position="368"/>
        <end position="517"/>
    </location>
</feature>
<reference evidence="8 9" key="1">
    <citation type="journal article" date="2011" name="Proc. Natl. Acad. Sci. U.S.A.">
        <title>Genetic diversity and population structure of the endangered marsupial Sarcophilus harrisii (Tasmanian devil).</title>
        <authorList>
            <person name="Miller W."/>
            <person name="Hayes V.M."/>
            <person name="Ratan A."/>
            <person name="Petersen D.C."/>
            <person name="Wittekindt N.E."/>
            <person name="Miller J."/>
            <person name="Walenz B."/>
            <person name="Knight J."/>
            <person name="Qi J."/>
            <person name="Zhao F."/>
            <person name="Wang Q."/>
            <person name="Bedoya-Reina O.C."/>
            <person name="Katiyar N."/>
            <person name="Tomsho L.P."/>
            <person name="Kasson L.M."/>
            <person name="Hardie R.A."/>
            <person name="Woodbridge P."/>
            <person name="Tindall E.A."/>
            <person name="Bertelsen M.F."/>
            <person name="Dixon D."/>
            <person name="Pyecroft S."/>
            <person name="Helgen K.M."/>
            <person name="Lesk A.M."/>
            <person name="Pringle T.H."/>
            <person name="Patterson N."/>
            <person name="Zhang Y."/>
            <person name="Kreiss A."/>
            <person name="Woods G.M."/>
            <person name="Jones M.E."/>
            <person name="Schuster S.C."/>
        </authorList>
    </citation>
    <scope>NUCLEOTIDE SEQUENCE [LARGE SCALE GENOMIC DNA]</scope>
</reference>
<feature type="compositionally biased region" description="Polar residues" evidence="6">
    <location>
        <begin position="456"/>
        <end position="469"/>
    </location>
</feature>
<dbReference type="CDD" id="cd01270">
    <property type="entry name" value="PTB_CAPON-like"/>
    <property type="match status" value="1"/>
</dbReference>
<evidence type="ECO:0000313" key="8">
    <source>
        <dbReference type="Ensembl" id="ENSSHAP00000012512.2"/>
    </source>
</evidence>
<proteinExistence type="predicted"/>
<dbReference type="Proteomes" id="UP000007648">
    <property type="component" value="Unassembled WGS sequence"/>
</dbReference>
<dbReference type="GO" id="GO:0050998">
    <property type="term" value="F:nitric-oxide synthase binding"/>
    <property type="evidence" value="ECO:0007669"/>
    <property type="project" value="TreeGrafter"/>
</dbReference>
<dbReference type="AlphaFoldDB" id="G3WAQ7"/>
<keyword evidence="1" id="KW-0175">Coiled coil</keyword>
<evidence type="ECO:0000256" key="3">
    <source>
        <dbReference type="ARBA" id="ARBA00067706"/>
    </source>
</evidence>
<name>G3WAQ7_SARHA</name>
<reference evidence="8" key="3">
    <citation type="submission" date="2025-09" db="UniProtKB">
        <authorList>
            <consortium name="Ensembl"/>
        </authorList>
    </citation>
    <scope>IDENTIFICATION</scope>
</reference>
<dbReference type="KEGG" id="shr:100935348"/>
<evidence type="ECO:0000256" key="1">
    <source>
        <dbReference type="ARBA" id="ARBA00023054"/>
    </source>
</evidence>
<evidence type="ECO:0000256" key="4">
    <source>
        <dbReference type="ARBA" id="ARBA00075003"/>
    </source>
</evidence>
<accession>G3WAQ7</accession>
<evidence type="ECO:0000313" key="9">
    <source>
        <dbReference type="Proteomes" id="UP000007648"/>
    </source>
</evidence>
<dbReference type="InterPro" id="IPR011993">
    <property type="entry name" value="PH-like_dom_sf"/>
</dbReference>
<reference evidence="8" key="2">
    <citation type="submission" date="2025-08" db="UniProtKB">
        <authorList>
            <consortium name="Ensembl"/>
        </authorList>
    </citation>
    <scope>IDENTIFICATION</scope>
</reference>
<dbReference type="eggNOG" id="KOG4815">
    <property type="taxonomic scope" value="Eukaryota"/>
</dbReference>
<dbReference type="PANTHER" id="PTHR11232">
    <property type="entry name" value="PHOSPHOTYROSINE INTERACTION DOMAIN-CONTAINING FAMILY MEMBER"/>
    <property type="match status" value="1"/>
</dbReference>
<dbReference type="InParanoid" id="G3WAQ7"/>
<feature type="domain" description="PID" evidence="7">
    <location>
        <begin position="29"/>
        <end position="171"/>
    </location>
</feature>
<evidence type="ECO:0000259" key="7">
    <source>
        <dbReference type="PROSITE" id="PS01179"/>
    </source>
</evidence>
<dbReference type="eggNOG" id="KOG4458">
    <property type="taxonomic scope" value="Eukaryota"/>
</dbReference>